<dbReference type="PROSITE" id="PS50835">
    <property type="entry name" value="IG_LIKE"/>
    <property type="match status" value="4"/>
</dbReference>
<name>A0A401NIB7_SCYTO</name>
<keyword evidence="8" id="KW-1185">Reference proteome</keyword>
<keyword evidence="2" id="KW-1015">Disulfide bond</keyword>
<evidence type="ECO:0000313" key="7">
    <source>
        <dbReference type="EMBL" id="GCB60622.1"/>
    </source>
</evidence>
<comment type="caution">
    <text evidence="7">The sequence shown here is derived from an EMBL/GenBank/DDBJ whole genome shotgun (WGS) entry which is preliminary data.</text>
</comment>
<dbReference type="InterPro" id="IPR013783">
    <property type="entry name" value="Ig-like_fold"/>
</dbReference>
<dbReference type="Proteomes" id="UP000288216">
    <property type="component" value="Unassembled WGS sequence"/>
</dbReference>
<keyword evidence="5" id="KW-0472">Membrane</keyword>
<dbReference type="InterPro" id="IPR003598">
    <property type="entry name" value="Ig_sub2"/>
</dbReference>
<gene>
    <name evidence="7" type="ORF">scyTo_0014200</name>
</gene>
<organism evidence="7 8">
    <name type="scientific">Scyliorhinus torazame</name>
    <name type="common">Cloudy catshark</name>
    <name type="synonym">Catulus torazame</name>
    <dbReference type="NCBI Taxonomy" id="75743"/>
    <lineage>
        <taxon>Eukaryota</taxon>
        <taxon>Metazoa</taxon>
        <taxon>Chordata</taxon>
        <taxon>Craniata</taxon>
        <taxon>Vertebrata</taxon>
        <taxon>Chondrichthyes</taxon>
        <taxon>Elasmobranchii</taxon>
        <taxon>Galeomorphii</taxon>
        <taxon>Galeoidea</taxon>
        <taxon>Carcharhiniformes</taxon>
        <taxon>Scyliorhinidae</taxon>
        <taxon>Scyliorhinus</taxon>
    </lineage>
</organism>
<evidence type="ECO:0000313" key="8">
    <source>
        <dbReference type="Proteomes" id="UP000288216"/>
    </source>
</evidence>
<evidence type="ECO:0000256" key="5">
    <source>
        <dbReference type="SAM" id="Phobius"/>
    </source>
</evidence>
<feature type="domain" description="Ig-like" evidence="6">
    <location>
        <begin position="314"/>
        <end position="417"/>
    </location>
</feature>
<dbReference type="SMART" id="SM00408">
    <property type="entry name" value="IGc2"/>
    <property type="match status" value="3"/>
</dbReference>
<dbReference type="Pfam" id="PF13895">
    <property type="entry name" value="Ig_2"/>
    <property type="match status" value="1"/>
</dbReference>
<protein>
    <recommendedName>
        <fullName evidence="6">Ig-like domain-containing protein</fullName>
    </recommendedName>
</protein>
<dbReference type="AlphaFoldDB" id="A0A401NIB7"/>
<reference evidence="7 8" key="1">
    <citation type="journal article" date="2018" name="Nat. Ecol. Evol.">
        <title>Shark genomes provide insights into elasmobranch evolution and the origin of vertebrates.</title>
        <authorList>
            <person name="Hara Y"/>
            <person name="Yamaguchi K"/>
            <person name="Onimaru K"/>
            <person name="Kadota M"/>
            <person name="Koyanagi M"/>
            <person name="Keeley SD"/>
            <person name="Tatsumi K"/>
            <person name="Tanaka K"/>
            <person name="Motone F"/>
            <person name="Kageyama Y"/>
            <person name="Nozu R"/>
            <person name="Adachi N"/>
            <person name="Nishimura O"/>
            <person name="Nakagawa R"/>
            <person name="Tanegashima C"/>
            <person name="Kiyatake I"/>
            <person name="Matsumoto R"/>
            <person name="Murakumo K"/>
            <person name="Nishida K"/>
            <person name="Terakita A"/>
            <person name="Kuratani S"/>
            <person name="Sato K"/>
            <person name="Hyodo S Kuraku.S."/>
        </authorList>
    </citation>
    <scope>NUCLEOTIDE SEQUENCE [LARGE SCALE GENOMIC DNA]</scope>
</reference>
<proteinExistence type="predicted"/>
<feature type="domain" description="Ig-like" evidence="6">
    <location>
        <begin position="44"/>
        <end position="124"/>
    </location>
</feature>
<dbReference type="SMART" id="SM00409">
    <property type="entry name" value="IG"/>
    <property type="match status" value="4"/>
</dbReference>
<evidence type="ECO:0000256" key="3">
    <source>
        <dbReference type="ARBA" id="ARBA00023319"/>
    </source>
</evidence>
<dbReference type="STRING" id="75743.A0A401NIB7"/>
<dbReference type="GO" id="GO:0004888">
    <property type="term" value="F:transmembrane signaling receptor activity"/>
    <property type="evidence" value="ECO:0007669"/>
    <property type="project" value="TreeGrafter"/>
</dbReference>
<keyword evidence="5" id="KW-0812">Transmembrane</keyword>
<dbReference type="GO" id="GO:0009897">
    <property type="term" value="C:external side of plasma membrane"/>
    <property type="evidence" value="ECO:0007669"/>
    <property type="project" value="TreeGrafter"/>
</dbReference>
<dbReference type="InterPro" id="IPR013151">
    <property type="entry name" value="Immunoglobulin_dom"/>
</dbReference>
<feature type="transmembrane region" description="Helical" evidence="5">
    <location>
        <begin position="425"/>
        <end position="444"/>
    </location>
</feature>
<dbReference type="PANTHER" id="PTHR11481:SF64">
    <property type="entry name" value="FC RECEPTOR-LIKE PROTEIN 4"/>
    <property type="match status" value="1"/>
</dbReference>
<dbReference type="PANTHER" id="PTHR11481">
    <property type="entry name" value="IMMUNOGLOBULIN FC RECEPTOR"/>
    <property type="match status" value="1"/>
</dbReference>
<sequence>MASNHKALHQIKINSTQDSGFYYCKLIERSRGVYVQVNELFSKPELKAQAEIFEGQYLRVECIAKTAHSGIYFQYSLWKNNETLAVNQLQNFTLKKPASLNDSGPYHCEANALRRGVRKKSEVMYISVEEAFSKPTLSDNGQVFVGQQLKVTCEVKGNPSRSSLRYVFFRSGQTLNSPSTGKSYIVAQAQLEDSGTYLCEVTKTESSVTKRSDGISVKIHPIPVSTPQLTLHPGNGIIEGEAAWLTCSVPSGTPPIKYSFHKEPNVEIYQHMSNLTSIVYEIGKVSRDDEGSYYCMAGNQATDPLLKSEQIVLPVIVPVAGASLVSKDNLTVIAAGHRLVLQCQLKEGTAPRFLWYRDNLMLTNNSESYHFNAEGNELVVDSFEAHHGGRYHCVSINRGIDEIMFNTTSKYFEAALSVRSYSTEVAASVLPLLIIAGVIAVIGFKLREKNQGNSSNVLQPQSGATETPSQTASQEISPTNFEYAVIGSSQNTESAPDLVYSAVTIQKSKTAGIGSVSSEGSKITTGDPNDYCITYATLNHKKGTERLHTIEMEEGSGADTNVYENLPRNQQSAEQLPPALRDYTATVNTCNARNFQRQQL</sequence>
<dbReference type="GO" id="GO:0007166">
    <property type="term" value="P:cell surface receptor signaling pathway"/>
    <property type="evidence" value="ECO:0007669"/>
    <property type="project" value="TreeGrafter"/>
</dbReference>
<dbReference type="InterPro" id="IPR007110">
    <property type="entry name" value="Ig-like_dom"/>
</dbReference>
<dbReference type="Pfam" id="PF00047">
    <property type="entry name" value="ig"/>
    <property type="match status" value="1"/>
</dbReference>
<evidence type="ECO:0000256" key="1">
    <source>
        <dbReference type="ARBA" id="ARBA00022729"/>
    </source>
</evidence>
<keyword evidence="1" id="KW-0732">Signal</keyword>
<dbReference type="OMA" id="TERSYAV"/>
<evidence type="ECO:0000256" key="2">
    <source>
        <dbReference type="ARBA" id="ARBA00023157"/>
    </source>
</evidence>
<dbReference type="InterPro" id="IPR003599">
    <property type="entry name" value="Ig_sub"/>
</dbReference>
<evidence type="ECO:0000259" key="6">
    <source>
        <dbReference type="PROSITE" id="PS50835"/>
    </source>
</evidence>
<evidence type="ECO:0000256" key="4">
    <source>
        <dbReference type="SAM" id="MobiDB-lite"/>
    </source>
</evidence>
<dbReference type="GO" id="GO:0006955">
    <property type="term" value="P:immune response"/>
    <property type="evidence" value="ECO:0007669"/>
    <property type="project" value="TreeGrafter"/>
</dbReference>
<feature type="region of interest" description="Disordered" evidence="4">
    <location>
        <begin position="452"/>
        <end position="476"/>
    </location>
</feature>
<keyword evidence="3" id="KW-0393">Immunoglobulin domain</keyword>
<dbReference type="Pfam" id="PF13927">
    <property type="entry name" value="Ig_3"/>
    <property type="match status" value="2"/>
</dbReference>
<dbReference type="InterPro" id="IPR050488">
    <property type="entry name" value="Ig_Fc_receptor"/>
</dbReference>
<dbReference type="InterPro" id="IPR036179">
    <property type="entry name" value="Ig-like_dom_sf"/>
</dbReference>
<feature type="domain" description="Ig-like" evidence="6">
    <location>
        <begin position="135"/>
        <end position="209"/>
    </location>
</feature>
<dbReference type="OrthoDB" id="6151406at2759"/>
<dbReference type="EMBL" id="BFAA01007537">
    <property type="protein sequence ID" value="GCB60622.1"/>
    <property type="molecule type" value="Genomic_DNA"/>
</dbReference>
<dbReference type="SUPFAM" id="SSF48726">
    <property type="entry name" value="Immunoglobulin"/>
    <property type="match status" value="4"/>
</dbReference>
<feature type="domain" description="Ig-like" evidence="6">
    <location>
        <begin position="227"/>
        <end position="312"/>
    </location>
</feature>
<accession>A0A401NIB7</accession>
<keyword evidence="5" id="KW-1133">Transmembrane helix</keyword>
<dbReference type="Gene3D" id="2.60.40.10">
    <property type="entry name" value="Immunoglobulins"/>
    <property type="match status" value="4"/>
</dbReference>